<evidence type="ECO:0008006" key="3">
    <source>
        <dbReference type="Google" id="ProtNLM"/>
    </source>
</evidence>
<organism evidence="1 2">
    <name type="scientific">Blastopirellula marina</name>
    <dbReference type="NCBI Taxonomy" id="124"/>
    <lineage>
        <taxon>Bacteria</taxon>
        <taxon>Pseudomonadati</taxon>
        <taxon>Planctomycetota</taxon>
        <taxon>Planctomycetia</taxon>
        <taxon>Pirellulales</taxon>
        <taxon>Pirellulaceae</taxon>
        <taxon>Blastopirellula</taxon>
    </lineage>
</organism>
<dbReference type="InterPro" id="IPR038296">
    <property type="entry name" value="ParD_sf"/>
</dbReference>
<accession>A0A2S8GFK0</accession>
<dbReference type="RefSeq" id="WP_105338448.1">
    <property type="nucleotide sequence ID" value="NZ_PUHZ01000024.1"/>
</dbReference>
<dbReference type="EMBL" id="PUHZ01000024">
    <property type="protein sequence ID" value="PQO43235.1"/>
    <property type="molecule type" value="Genomic_DNA"/>
</dbReference>
<gene>
    <name evidence="1" type="ORF">C5Y93_26410</name>
</gene>
<proteinExistence type="predicted"/>
<evidence type="ECO:0000313" key="1">
    <source>
        <dbReference type="EMBL" id="PQO43235.1"/>
    </source>
</evidence>
<sequence length="76" mass="8611">MVHEFPPDLQRELEEQMALGQYASETDLIRAALAALRERREDVVAIQAGLDDLAAEDIRPLDEVAAEIRQRHGWSN</sequence>
<comment type="caution">
    <text evidence="1">The sequence shown here is derived from an EMBL/GenBank/DDBJ whole genome shotgun (WGS) entry which is preliminary data.</text>
</comment>
<reference evidence="1 2" key="1">
    <citation type="submission" date="2018-02" db="EMBL/GenBank/DDBJ databases">
        <title>Comparative genomes isolates from brazilian mangrove.</title>
        <authorList>
            <person name="Araujo J.E."/>
            <person name="Taketani R.G."/>
            <person name="Silva M.C.P."/>
            <person name="Loureco M.V."/>
            <person name="Andreote F.D."/>
        </authorList>
    </citation>
    <scope>NUCLEOTIDE SEQUENCE [LARGE SCALE GENOMIC DNA]</scope>
    <source>
        <strain evidence="1 2">Nap-Phe MGV</strain>
    </source>
</reference>
<name>A0A2S8GFK0_9BACT</name>
<dbReference type="OrthoDB" id="289566at2"/>
<dbReference type="Proteomes" id="UP000237819">
    <property type="component" value="Unassembled WGS sequence"/>
</dbReference>
<protein>
    <recommendedName>
        <fullName evidence="3">Type II toxin-antitoxin system ParD family antitoxin</fullName>
    </recommendedName>
</protein>
<evidence type="ECO:0000313" key="2">
    <source>
        <dbReference type="Proteomes" id="UP000237819"/>
    </source>
</evidence>
<dbReference type="AlphaFoldDB" id="A0A2S8GFK0"/>
<dbReference type="Gene3D" id="6.10.10.120">
    <property type="entry name" value="Antitoxin ParD1-like"/>
    <property type="match status" value="1"/>
</dbReference>